<evidence type="ECO:0000313" key="1">
    <source>
        <dbReference type="EMBL" id="PQJ10567.1"/>
    </source>
</evidence>
<name>A0A2S7SVB6_9BACT</name>
<sequence>MSSPKRVTGIGGIFIKCDNPESVRAWHKKHLGFNTDQYGTSFEWRHVDNPEKRGYSVWSTFANDTTHFAPSAKDFMMNLRVENLKWLLAELKKEGIEQIGEMQVYEYGKFAHIMDPERNKIELWEPFDEVYGAMVKDNVTK</sequence>
<dbReference type="OrthoDB" id="9799428at2"/>
<keyword evidence="2" id="KW-1185">Reference proteome</keyword>
<proteinExistence type="predicted"/>
<comment type="caution">
    <text evidence="1">The sequence shown here is derived from an EMBL/GenBank/DDBJ whole genome shotgun (WGS) entry which is preliminary data.</text>
</comment>
<dbReference type="Gene3D" id="3.10.180.10">
    <property type="entry name" value="2,3-Dihydroxybiphenyl 1,2-Dioxygenase, domain 1"/>
    <property type="match status" value="1"/>
</dbReference>
<accession>A0A2S7SVB6</accession>
<dbReference type="SUPFAM" id="SSF54593">
    <property type="entry name" value="Glyoxalase/Bleomycin resistance protein/Dihydroxybiphenyl dioxygenase"/>
    <property type="match status" value="1"/>
</dbReference>
<reference evidence="1 2" key="1">
    <citation type="submission" date="2018-01" db="EMBL/GenBank/DDBJ databases">
        <title>A novel member of the phylum Bacteroidetes isolated from glacier ice.</title>
        <authorList>
            <person name="Liu Q."/>
            <person name="Xin Y.-H."/>
        </authorList>
    </citation>
    <scope>NUCLEOTIDE SEQUENCE [LARGE SCALE GENOMIC DNA]</scope>
    <source>
        <strain evidence="1 2">RB1R16</strain>
    </source>
</reference>
<dbReference type="InterPro" id="IPR029068">
    <property type="entry name" value="Glyas_Bleomycin-R_OHBP_Dase"/>
</dbReference>
<dbReference type="EMBL" id="PPSL01000003">
    <property type="protein sequence ID" value="PQJ10567.1"/>
    <property type="molecule type" value="Genomic_DNA"/>
</dbReference>
<organism evidence="1 2">
    <name type="scientific">Flavipsychrobacter stenotrophus</name>
    <dbReference type="NCBI Taxonomy" id="2077091"/>
    <lineage>
        <taxon>Bacteria</taxon>
        <taxon>Pseudomonadati</taxon>
        <taxon>Bacteroidota</taxon>
        <taxon>Chitinophagia</taxon>
        <taxon>Chitinophagales</taxon>
        <taxon>Chitinophagaceae</taxon>
        <taxon>Flavipsychrobacter</taxon>
    </lineage>
</organism>
<protein>
    <submittedName>
        <fullName evidence="1">Glyoxalase</fullName>
    </submittedName>
</protein>
<evidence type="ECO:0000313" key="2">
    <source>
        <dbReference type="Proteomes" id="UP000239872"/>
    </source>
</evidence>
<dbReference type="Proteomes" id="UP000239872">
    <property type="component" value="Unassembled WGS sequence"/>
</dbReference>
<gene>
    <name evidence="1" type="ORF">CJD36_011370</name>
</gene>
<dbReference type="RefSeq" id="WP_105039295.1">
    <property type="nucleotide sequence ID" value="NZ_PPSL01000003.1"/>
</dbReference>
<dbReference type="AlphaFoldDB" id="A0A2S7SVB6"/>
<dbReference type="CDD" id="cd06587">
    <property type="entry name" value="VOC"/>
    <property type="match status" value="1"/>
</dbReference>